<gene>
    <name evidence="1" type="ORF">FXB42_11970</name>
</gene>
<dbReference type="AlphaFoldDB" id="A0A5D0WLA0"/>
<evidence type="ECO:0000313" key="1">
    <source>
        <dbReference type="EMBL" id="TYC84478.1"/>
    </source>
</evidence>
<reference evidence="1 2" key="1">
    <citation type="submission" date="2019-08" db="EMBL/GenBank/DDBJ databases">
        <title>Isolation and enrichment of carboxydotrophic bacteria from anaerobic sludge for the production of bio-based chemicals from syngas.</title>
        <authorList>
            <person name="Antares A.L."/>
            <person name="Moreira J."/>
            <person name="Diender M."/>
            <person name="Parshina S.N."/>
            <person name="Stams A.J.M."/>
            <person name="Alves M."/>
            <person name="Alves J.I."/>
            <person name="Sousa D.Z."/>
        </authorList>
    </citation>
    <scope>NUCLEOTIDE SEQUENCE [LARGE SCALE GENOMIC DNA]</scope>
    <source>
        <strain evidence="1 2">JM</strain>
    </source>
</reference>
<comment type="caution">
    <text evidence="1">The sequence shown here is derived from an EMBL/GenBank/DDBJ whole genome shotgun (WGS) entry which is preliminary data.</text>
</comment>
<protein>
    <submittedName>
        <fullName evidence="1">Uncharacterized protein</fullName>
    </submittedName>
</protein>
<dbReference type="RefSeq" id="WP_148637971.1">
    <property type="nucleotide sequence ID" value="NZ_VSLA01000025.1"/>
</dbReference>
<proteinExistence type="predicted"/>
<sequence>MDNYTDEELSEALREVSKTISNCEKMQKKFAEGTAQYSLLRNRIKAMVISKLLIESELSQKNQMTEELGQVTKEELIEALRPVVSVISKCQKAQEKFAEGNAHYRRLENLIKAMKISKALIENRFTWLE</sequence>
<accession>A0A5D0WLA0</accession>
<evidence type="ECO:0000313" key="2">
    <source>
        <dbReference type="Proteomes" id="UP000322619"/>
    </source>
</evidence>
<organism evidence="1 2">
    <name type="scientific">Acetobacterium wieringae</name>
    <dbReference type="NCBI Taxonomy" id="52694"/>
    <lineage>
        <taxon>Bacteria</taxon>
        <taxon>Bacillati</taxon>
        <taxon>Bacillota</taxon>
        <taxon>Clostridia</taxon>
        <taxon>Eubacteriales</taxon>
        <taxon>Eubacteriaceae</taxon>
        <taxon>Acetobacterium</taxon>
    </lineage>
</organism>
<dbReference type="EMBL" id="VSLA01000025">
    <property type="protein sequence ID" value="TYC84478.1"/>
    <property type="molecule type" value="Genomic_DNA"/>
</dbReference>
<dbReference type="Proteomes" id="UP000322619">
    <property type="component" value="Unassembled WGS sequence"/>
</dbReference>
<name>A0A5D0WLA0_9FIRM</name>